<protein>
    <recommendedName>
        <fullName evidence="3">DUF4192 domain-containing protein</fullName>
    </recommendedName>
</protein>
<evidence type="ECO:0008006" key="3">
    <source>
        <dbReference type="Google" id="ProtNLM"/>
    </source>
</evidence>
<dbReference type="Proteomes" id="UP000011731">
    <property type="component" value="Unassembled WGS sequence"/>
</dbReference>
<proteinExistence type="predicted"/>
<dbReference type="RefSeq" id="WP_003939302.1">
    <property type="nucleotide sequence ID" value="NZ_AOEX01000103.1"/>
</dbReference>
<organism evidence="1 2">
    <name type="scientific">Rhodococcus ruber BKS 20-38</name>
    <dbReference type="NCBI Taxonomy" id="1278076"/>
    <lineage>
        <taxon>Bacteria</taxon>
        <taxon>Bacillati</taxon>
        <taxon>Actinomycetota</taxon>
        <taxon>Actinomycetes</taxon>
        <taxon>Mycobacteriales</taxon>
        <taxon>Nocardiaceae</taxon>
        <taxon>Rhodococcus</taxon>
    </lineage>
</organism>
<comment type="caution">
    <text evidence="1">The sequence shown here is derived from an EMBL/GenBank/DDBJ whole genome shotgun (WGS) entry which is preliminary data.</text>
</comment>
<reference evidence="1 2" key="1">
    <citation type="journal article" date="2013" name="Genome Announc.">
        <title>Draft Genome Sequence of Rhodococcus ruber Strain BKS 20-38.</title>
        <authorList>
            <person name="Bala M."/>
            <person name="Kumar S."/>
            <person name="Raghava G.P."/>
            <person name="Mayilraj S."/>
        </authorList>
    </citation>
    <scope>NUCLEOTIDE SEQUENCE [LARGE SCALE GENOMIC DNA]</scope>
    <source>
        <strain evidence="1 2">BKS 20-38</strain>
    </source>
</reference>
<gene>
    <name evidence="1" type="ORF">G352_26222</name>
</gene>
<accession>M2YR79</accession>
<evidence type="ECO:0000313" key="2">
    <source>
        <dbReference type="Proteomes" id="UP000011731"/>
    </source>
</evidence>
<name>M2YR79_9NOCA</name>
<dbReference type="AlphaFoldDB" id="M2YR79"/>
<dbReference type="InterPro" id="IPR025447">
    <property type="entry name" value="DUF4192"/>
</dbReference>
<keyword evidence="2" id="KW-1185">Reference proteome</keyword>
<dbReference type="PATRIC" id="fig|1278076.4.peg.5381"/>
<evidence type="ECO:0000313" key="1">
    <source>
        <dbReference type="EMBL" id="EME51293.1"/>
    </source>
</evidence>
<dbReference type="Pfam" id="PF13830">
    <property type="entry name" value="DUF4192"/>
    <property type="match status" value="1"/>
</dbReference>
<dbReference type="EMBL" id="AOEX01000103">
    <property type="protein sequence ID" value="EME51293.1"/>
    <property type="molecule type" value="Genomic_DNA"/>
</dbReference>
<sequence length="334" mass="34950">MNNNENNPVTALDLAQFVEGIPAFLGMVPNESLVIALLDSNGKTGPFARVDHDTATAAVALDKLVAAAKAADFNATVAALVSTHPNGNIGEETLLAAYRHALSLGLSVPIATVLPEYAAGESFFNFPSGTAGELGDIHTSTVAVINAVDGRAPIAPSREALAAELAPAEDHGVLFARQWDAREAHAQAPEITDAANLETLRDAIEAPRVLTYLEAVALAVTLAANPRARDVALYFSRNTASVAVLTDAARKTSGYARFAILSVLAAVAYAHGYGARAAVALEAIENGVAHETQIPKLAVLMRHVVDHGMHAKAVQEVLESGRNVLPEFGFTPED</sequence>